<dbReference type="EMBL" id="PQNQ01000021">
    <property type="protein sequence ID" value="RRQ03242.1"/>
    <property type="molecule type" value="Genomic_DNA"/>
</dbReference>
<dbReference type="InterPro" id="IPR014729">
    <property type="entry name" value="Rossmann-like_a/b/a_fold"/>
</dbReference>
<dbReference type="SUPFAM" id="SSF52402">
    <property type="entry name" value="Adenine nucleotide alpha hydrolases-like"/>
    <property type="match status" value="1"/>
</dbReference>
<dbReference type="Gene3D" id="3.40.50.620">
    <property type="entry name" value="HUPs"/>
    <property type="match status" value="1"/>
</dbReference>
<dbReference type="Proteomes" id="UP000278422">
    <property type="component" value="Unassembled WGS sequence"/>
</dbReference>
<feature type="domain" description="UspA" evidence="3">
    <location>
        <begin position="20"/>
        <end position="168"/>
    </location>
</feature>
<accession>A0A426Q3I7</accession>
<comment type="caution">
    <text evidence="4">The sequence shown here is derived from an EMBL/GenBank/DDBJ whole genome shotgun (WGS) entry which is preliminary data.</text>
</comment>
<feature type="region of interest" description="Disordered" evidence="2">
    <location>
        <begin position="163"/>
        <end position="208"/>
    </location>
</feature>
<protein>
    <submittedName>
        <fullName evidence="4">Universal stress protein UspA</fullName>
    </submittedName>
</protein>
<keyword evidence="5" id="KW-1185">Reference proteome</keyword>
<evidence type="ECO:0000259" key="3">
    <source>
        <dbReference type="Pfam" id="PF00582"/>
    </source>
</evidence>
<comment type="similarity">
    <text evidence="1">Belongs to the universal stress protein A family.</text>
</comment>
<evidence type="ECO:0000256" key="2">
    <source>
        <dbReference type="SAM" id="MobiDB-lite"/>
    </source>
</evidence>
<evidence type="ECO:0000256" key="1">
    <source>
        <dbReference type="ARBA" id="ARBA00008791"/>
    </source>
</evidence>
<dbReference type="AlphaFoldDB" id="A0A426Q3I7"/>
<dbReference type="Pfam" id="PF00582">
    <property type="entry name" value="Usp"/>
    <property type="match status" value="1"/>
</dbReference>
<dbReference type="PANTHER" id="PTHR31964">
    <property type="entry name" value="ADENINE NUCLEOTIDE ALPHA HYDROLASES-LIKE SUPERFAMILY PROTEIN"/>
    <property type="match status" value="1"/>
</dbReference>
<sequence length="208" mass="21688">MTETATGTGGHVGNLTGDTALIAFDGSDEARTAIREAARFLSSSTAYILTAWEPIHRQAARAAGMSGMMQHDWASTAAEEDDDPAYREAVAICREGVELARSHGFTTEPYLVESATAVWSAIVDAAEELDVDVIVAGTRALSGWKSLLQSSVSDSIVKHAGRPVLIVPPAGEGRGRDGDGDGRADRDGRASGHDAPDTPGPSATPTSR</sequence>
<dbReference type="PANTHER" id="PTHR31964:SF113">
    <property type="entry name" value="USPA DOMAIN-CONTAINING PROTEIN"/>
    <property type="match status" value="1"/>
</dbReference>
<dbReference type="InterPro" id="IPR006016">
    <property type="entry name" value="UspA"/>
</dbReference>
<dbReference type="PRINTS" id="PR01438">
    <property type="entry name" value="UNVRSLSTRESS"/>
</dbReference>
<gene>
    <name evidence="4" type="ORF">CXF42_07705</name>
</gene>
<name>A0A426Q3I7_9CORY</name>
<organism evidence="4 5">
    <name type="scientific">Corynebacterium bovis</name>
    <dbReference type="NCBI Taxonomy" id="36808"/>
    <lineage>
        <taxon>Bacteria</taxon>
        <taxon>Bacillati</taxon>
        <taxon>Actinomycetota</taxon>
        <taxon>Actinomycetes</taxon>
        <taxon>Mycobacteriales</taxon>
        <taxon>Corynebacteriaceae</taxon>
        <taxon>Corynebacterium</taxon>
    </lineage>
</organism>
<proteinExistence type="inferred from homology"/>
<evidence type="ECO:0000313" key="4">
    <source>
        <dbReference type="EMBL" id="RRQ03242.1"/>
    </source>
</evidence>
<evidence type="ECO:0000313" key="5">
    <source>
        <dbReference type="Proteomes" id="UP000278422"/>
    </source>
</evidence>
<dbReference type="CDD" id="cd00293">
    <property type="entry name" value="USP-like"/>
    <property type="match status" value="1"/>
</dbReference>
<dbReference type="InterPro" id="IPR006015">
    <property type="entry name" value="Universal_stress_UspA"/>
</dbReference>
<feature type="compositionally biased region" description="Basic and acidic residues" evidence="2">
    <location>
        <begin position="173"/>
        <end position="196"/>
    </location>
</feature>
<reference evidence="4 5" key="1">
    <citation type="submission" date="2018-01" db="EMBL/GenBank/DDBJ databases">
        <title>Twenty Corynebacterium bovis Genomes.</title>
        <authorList>
            <person name="Gulvik C.A."/>
        </authorList>
    </citation>
    <scope>NUCLEOTIDE SEQUENCE [LARGE SCALE GENOMIC DNA]</scope>
    <source>
        <strain evidence="4 5">16-2004</strain>
    </source>
</reference>